<proteinExistence type="predicted"/>
<accession>A0A7W7FU94</accession>
<organism evidence="1 2">
    <name type="scientific">Crossiella cryophila</name>
    <dbReference type="NCBI Taxonomy" id="43355"/>
    <lineage>
        <taxon>Bacteria</taxon>
        <taxon>Bacillati</taxon>
        <taxon>Actinomycetota</taxon>
        <taxon>Actinomycetes</taxon>
        <taxon>Pseudonocardiales</taxon>
        <taxon>Pseudonocardiaceae</taxon>
        <taxon>Crossiella</taxon>
    </lineage>
</organism>
<dbReference type="AlphaFoldDB" id="A0A7W7FU94"/>
<dbReference type="RefSeq" id="WP_185003902.1">
    <property type="nucleotide sequence ID" value="NZ_BAAAUI010000027.1"/>
</dbReference>
<evidence type="ECO:0000313" key="2">
    <source>
        <dbReference type="Proteomes" id="UP000533598"/>
    </source>
</evidence>
<reference evidence="1 2" key="1">
    <citation type="submission" date="2020-08" db="EMBL/GenBank/DDBJ databases">
        <title>Sequencing the genomes of 1000 actinobacteria strains.</title>
        <authorList>
            <person name="Klenk H.-P."/>
        </authorList>
    </citation>
    <scope>NUCLEOTIDE SEQUENCE [LARGE SCALE GENOMIC DNA]</scope>
    <source>
        <strain evidence="1 2">DSM 44230</strain>
    </source>
</reference>
<comment type="caution">
    <text evidence="1">The sequence shown here is derived from an EMBL/GenBank/DDBJ whole genome shotgun (WGS) entry which is preliminary data.</text>
</comment>
<gene>
    <name evidence="1" type="ORF">HNR67_004140</name>
</gene>
<evidence type="ECO:0000313" key="1">
    <source>
        <dbReference type="EMBL" id="MBB4678022.1"/>
    </source>
</evidence>
<dbReference type="Proteomes" id="UP000533598">
    <property type="component" value="Unassembled WGS sequence"/>
</dbReference>
<sequence length="271" mass="28947">MVLTTWDGHLRIDHLAEDATVALTLVTVESATELRLREGLRAGFVTVDRQGPPAYVEVEIREGGLPADIAQLLGPRVAAAVAELIATGRAGRWLQLDLREIDGLAAAWAPYRLVTLAAEQPVRESRGALGAWAGELWTCLGLPDWREVLRALAAPPPTVEVRGTGEPESTRADRTEVEGAWQLPAELAGAVGVGPEVRWIVRPLAGAEFEIELRARRTGPPGGAVLQAGLDDGAQRWISFTAGEGGEPRARLIGTGEPVSVRFRSESRGLG</sequence>
<keyword evidence="2" id="KW-1185">Reference proteome</keyword>
<name>A0A7W7FU94_9PSEU</name>
<dbReference type="EMBL" id="JACHMH010000001">
    <property type="protein sequence ID" value="MBB4678022.1"/>
    <property type="molecule type" value="Genomic_DNA"/>
</dbReference>
<protein>
    <submittedName>
        <fullName evidence="1">Uncharacterized protein</fullName>
    </submittedName>
</protein>